<gene>
    <name evidence="2" type="ORF">KIL84_015212</name>
</gene>
<organism evidence="2 3">
    <name type="scientific">Mauremys mutica</name>
    <name type="common">yellowpond turtle</name>
    <dbReference type="NCBI Taxonomy" id="74926"/>
    <lineage>
        <taxon>Eukaryota</taxon>
        <taxon>Metazoa</taxon>
        <taxon>Chordata</taxon>
        <taxon>Craniata</taxon>
        <taxon>Vertebrata</taxon>
        <taxon>Euteleostomi</taxon>
        <taxon>Archelosauria</taxon>
        <taxon>Testudinata</taxon>
        <taxon>Testudines</taxon>
        <taxon>Cryptodira</taxon>
        <taxon>Durocryptodira</taxon>
        <taxon>Testudinoidea</taxon>
        <taxon>Geoemydidae</taxon>
        <taxon>Geoemydinae</taxon>
        <taxon>Mauremys</taxon>
    </lineage>
</organism>
<keyword evidence="1" id="KW-1133">Transmembrane helix</keyword>
<dbReference type="EMBL" id="JAHDVG010000487">
    <property type="protein sequence ID" value="KAH1166040.1"/>
    <property type="molecule type" value="Genomic_DNA"/>
</dbReference>
<comment type="caution">
    <text evidence="2">The sequence shown here is derived from an EMBL/GenBank/DDBJ whole genome shotgun (WGS) entry which is preliminary data.</text>
</comment>
<reference evidence="2" key="1">
    <citation type="submission" date="2021-09" db="EMBL/GenBank/DDBJ databases">
        <title>The genome of Mauremys mutica provides insights into the evolution of semi-aquatic lifestyle.</title>
        <authorList>
            <person name="Gong S."/>
            <person name="Gao Y."/>
        </authorList>
    </citation>
    <scope>NUCLEOTIDE SEQUENCE</scope>
    <source>
        <strain evidence="2">MM-2020</strain>
        <tissue evidence="2">Muscle</tissue>
    </source>
</reference>
<proteinExistence type="predicted"/>
<name>A0A9D3WRZ8_9SAUR</name>
<keyword evidence="1" id="KW-0812">Transmembrane</keyword>
<keyword evidence="3" id="KW-1185">Reference proteome</keyword>
<protein>
    <submittedName>
        <fullName evidence="2">Uncharacterized protein</fullName>
    </submittedName>
</protein>
<dbReference type="AlphaFoldDB" id="A0A9D3WRZ8"/>
<accession>A0A9D3WRZ8</accession>
<evidence type="ECO:0000313" key="3">
    <source>
        <dbReference type="Proteomes" id="UP000827986"/>
    </source>
</evidence>
<evidence type="ECO:0000313" key="2">
    <source>
        <dbReference type="EMBL" id="KAH1166040.1"/>
    </source>
</evidence>
<feature type="transmembrane region" description="Helical" evidence="1">
    <location>
        <begin position="46"/>
        <end position="67"/>
    </location>
</feature>
<dbReference type="Proteomes" id="UP000827986">
    <property type="component" value="Unassembled WGS sequence"/>
</dbReference>
<evidence type="ECO:0000256" key="1">
    <source>
        <dbReference type="SAM" id="Phobius"/>
    </source>
</evidence>
<sequence>MELTDGHLVPLLGTEKSVYDPKPSVATTGNEMAKSTVQDMQLRAQLLAMLPKCIFLFLFLLQIFHFVKLPAWTVERFSFGDWEGLPKSKSFKGDPLEREICQTVTLPTPFLSPHFHHLGLNSHFRLFKRLKLLPKASANPAQ</sequence>
<keyword evidence="1" id="KW-0472">Membrane</keyword>